<feature type="transmembrane region" description="Helical" evidence="1">
    <location>
        <begin position="164"/>
        <end position="184"/>
    </location>
</feature>
<feature type="transmembrane region" description="Helical" evidence="1">
    <location>
        <begin position="94"/>
        <end position="122"/>
    </location>
</feature>
<dbReference type="AlphaFoldDB" id="C0C3L9"/>
<feature type="transmembrane region" description="Helical" evidence="1">
    <location>
        <begin position="134"/>
        <end position="157"/>
    </location>
</feature>
<feature type="transmembrane region" description="Helical" evidence="1">
    <location>
        <begin position="252"/>
        <end position="271"/>
    </location>
</feature>
<dbReference type="Proteomes" id="UP000004893">
    <property type="component" value="Unassembled WGS sequence"/>
</dbReference>
<dbReference type="HOGENOM" id="CLU_087538_0_0_9"/>
<dbReference type="GO" id="GO:0005886">
    <property type="term" value="C:plasma membrane"/>
    <property type="evidence" value="ECO:0007669"/>
    <property type="project" value="UniProtKB-SubCell"/>
</dbReference>
<dbReference type="Pfam" id="PF12730">
    <property type="entry name" value="ABC2_membrane_4"/>
    <property type="match status" value="1"/>
</dbReference>
<evidence type="ECO:0000313" key="2">
    <source>
        <dbReference type="EMBL" id="EEG73211.1"/>
    </source>
</evidence>
<name>C0C3L9_9FIRM</name>
<proteinExistence type="predicted"/>
<dbReference type="STRING" id="553973.CLOHYLEM_06681"/>
<reference evidence="2" key="1">
    <citation type="submission" date="2009-02" db="EMBL/GenBank/DDBJ databases">
        <authorList>
            <person name="Fulton L."/>
            <person name="Clifton S."/>
            <person name="Fulton B."/>
            <person name="Xu J."/>
            <person name="Minx P."/>
            <person name="Pepin K.H."/>
            <person name="Johnson M."/>
            <person name="Bhonagiri V."/>
            <person name="Nash W.E."/>
            <person name="Mardis E.R."/>
            <person name="Wilson R.K."/>
        </authorList>
    </citation>
    <scope>NUCLEOTIDE SEQUENCE [LARGE SCALE GENOMIC DNA]</scope>
    <source>
        <strain evidence="2">DSM 15053</strain>
    </source>
</reference>
<keyword evidence="1" id="KW-0472">Membrane</keyword>
<keyword evidence="1" id="KW-0812">Transmembrane</keyword>
<comment type="caution">
    <text evidence="2">The sequence shown here is derived from an EMBL/GenBank/DDBJ whole genome shotgun (WGS) entry which is preliminary data.</text>
</comment>
<dbReference type="eggNOG" id="COG1277">
    <property type="taxonomic scope" value="Bacteria"/>
</dbReference>
<accession>C0C3L9</accession>
<evidence type="ECO:0008006" key="4">
    <source>
        <dbReference type="Google" id="ProtNLM"/>
    </source>
</evidence>
<sequence>MNRLLNANFTRLKKNKVFWGGMIFMAAYGVFIMFGNYMDSKRYGDPIPVDSVFFSYTIMIGIVSAVFCCLFLGTEYSEGTIRNKLMIGHTRGRIYAANLLVCIAAGIFMTLSFIAAAGAVGFPLLGFFKSELRIVLAVLLGSLVMVTALSSVFTFLSMMIQNKAAAAVTVLLTIFILLFAAIYMNSRLSSPEMYEGYTYIDESGNMVEQEAQPNQAYVSGTTRKVYKALMDILPTGQSLQYASMSGAHLWQMPVYSVIITIAASGAGIIVFRRKDIK</sequence>
<keyword evidence="3" id="KW-1185">Reference proteome</keyword>
<dbReference type="GO" id="GO:0140359">
    <property type="term" value="F:ABC-type transporter activity"/>
    <property type="evidence" value="ECO:0007669"/>
    <property type="project" value="InterPro"/>
</dbReference>
<organism evidence="2 3">
    <name type="scientific">[Clostridium] hylemonae DSM 15053</name>
    <dbReference type="NCBI Taxonomy" id="553973"/>
    <lineage>
        <taxon>Bacteria</taxon>
        <taxon>Bacillati</taxon>
        <taxon>Bacillota</taxon>
        <taxon>Clostridia</taxon>
        <taxon>Lachnospirales</taxon>
        <taxon>Lachnospiraceae</taxon>
    </lineage>
</organism>
<reference evidence="2" key="2">
    <citation type="submission" date="2013-06" db="EMBL/GenBank/DDBJ databases">
        <title>Draft genome sequence of Clostridium hylemonae (DSM 15053).</title>
        <authorList>
            <person name="Sudarsanam P."/>
            <person name="Ley R."/>
            <person name="Guruge J."/>
            <person name="Turnbaugh P.J."/>
            <person name="Mahowald M."/>
            <person name="Liep D."/>
            <person name="Gordon J."/>
        </authorList>
    </citation>
    <scope>NUCLEOTIDE SEQUENCE</scope>
    <source>
        <strain evidence="2">DSM 15053</strain>
    </source>
</reference>
<dbReference type="EMBL" id="ABYI02000029">
    <property type="protein sequence ID" value="EEG73211.1"/>
    <property type="molecule type" value="Genomic_DNA"/>
</dbReference>
<dbReference type="RefSeq" id="WP_006444040.1">
    <property type="nucleotide sequence ID" value="NZ_CP036524.1"/>
</dbReference>
<protein>
    <recommendedName>
        <fullName evidence="4">ABC-2 type transporter</fullName>
    </recommendedName>
</protein>
<feature type="transmembrane region" description="Helical" evidence="1">
    <location>
        <begin position="17"/>
        <end position="38"/>
    </location>
</feature>
<keyword evidence="1" id="KW-1133">Transmembrane helix</keyword>
<evidence type="ECO:0000313" key="3">
    <source>
        <dbReference type="Proteomes" id="UP000004893"/>
    </source>
</evidence>
<feature type="transmembrane region" description="Helical" evidence="1">
    <location>
        <begin position="53"/>
        <end position="73"/>
    </location>
</feature>
<evidence type="ECO:0000256" key="1">
    <source>
        <dbReference type="SAM" id="Phobius"/>
    </source>
</evidence>
<gene>
    <name evidence="2" type="ORF">CLOHYLEM_06681</name>
</gene>